<reference evidence="1" key="1">
    <citation type="journal article" date="2022" name="Int. J. Mol. Sci.">
        <title>Draft Genome of Tanacetum Coccineum: Genomic Comparison of Closely Related Tanacetum-Family Plants.</title>
        <authorList>
            <person name="Yamashiro T."/>
            <person name="Shiraishi A."/>
            <person name="Nakayama K."/>
            <person name="Satake H."/>
        </authorList>
    </citation>
    <scope>NUCLEOTIDE SEQUENCE</scope>
</reference>
<reference evidence="1" key="2">
    <citation type="submission" date="2022-01" db="EMBL/GenBank/DDBJ databases">
        <authorList>
            <person name="Yamashiro T."/>
            <person name="Shiraishi A."/>
            <person name="Satake H."/>
            <person name="Nakayama K."/>
        </authorList>
    </citation>
    <scope>NUCLEOTIDE SEQUENCE</scope>
</reference>
<dbReference type="Proteomes" id="UP001151760">
    <property type="component" value="Unassembled WGS sequence"/>
</dbReference>
<organism evidence="1 2">
    <name type="scientific">Tanacetum coccineum</name>
    <dbReference type="NCBI Taxonomy" id="301880"/>
    <lineage>
        <taxon>Eukaryota</taxon>
        <taxon>Viridiplantae</taxon>
        <taxon>Streptophyta</taxon>
        <taxon>Embryophyta</taxon>
        <taxon>Tracheophyta</taxon>
        <taxon>Spermatophyta</taxon>
        <taxon>Magnoliopsida</taxon>
        <taxon>eudicotyledons</taxon>
        <taxon>Gunneridae</taxon>
        <taxon>Pentapetalae</taxon>
        <taxon>asterids</taxon>
        <taxon>campanulids</taxon>
        <taxon>Asterales</taxon>
        <taxon>Asteraceae</taxon>
        <taxon>Asteroideae</taxon>
        <taxon>Anthemideae</taxon>
        <taxon>Anthemidinae</taxon>
        <taxon>Tanacetum</taxon>
    </lineage>
</organism>
<proteinExistence type="predicted"/>
<keyword evidence="2" id="KW-1185">Reference proteome</keyword>
<protein>
    <recommendedName>
        <fullName evidence="3">Retrovirus-related Pol polyprotein from transposon TNT 1-94</fullName>
    </recommendedName>
</protein>
<evidence type="ECO:0008006" key="3">
    <source>
        <dbReference type="Google" id="ProtNLM"/>
    </source>
</evidence>
<gene>
    <name evidence="1" type="ORF">Tco_1124902</name>
</gene>
<name>A0ABQ5J7F6_9ASTR</name>
<evidence type="ECO:0000313" key="1">
    <source>
        <dbReference type="EMBL" id="GJU08472.1"/>
    </source>
</evidence>
<sequence>MLLMQAQQNRVPLDEEQLLFIAGGQDNAIDEDVDEQPVQNLAHNVDNVFQADDCDAFDFDVDEAPTIQTMFMANLSSADPIYDEAGPFYDSDILSELKNQNLKESFGNNPSPPARDTPDFDSVFVIGKMKASIQGKDNAIKKLRTAESFIGKRNPYKQIVLLISGP</sequence>
<dbReference type="EMBL" id="BQNB010021634">
    <property type="protein sequence ID" value="GJU08472.1"/>
    <property type="molecule type" value="Genomic_DNA"/>
</dbReference>
<accession>A0ABQ5J7F6</accession>
<evidence type="ECO:0000313" key="2">
    <source>
        <dbReference type="Proteomes" id="UP001151760"/>
    </source>
</evidence>
<comment type="caution">
    <text evidence="1">The sequence shown here is derived from an EMBL/GenBank/DDBJ whole genome shotgun (WGS) entry which is preliminary data.</text>
</comment>